<dbReference type="Pfam" id="PF10996">
    <property type="entry name" value="Beta-Casp"/>
    <property type="match status" value="1"/>
</dbReference>
<dbReference type="Pfam" id="PF16661">
    <property type="entry name" value="Lactamase_B_6"/>
    <property type="match status" value="1"/>
</dbReference>
<dbReference type="PANTHER" id="PTHR11203:SF37">
    <property type="entry name" value="INTEGRATOR COMPLEX SUBUNIT 11"/>
    <property type="match status" value="1"/>
</dbReference>
<dbReference type="GO" id="GO:0016787">
    <property type="term" value="F:hydrolase activity"/>
    <property type="evidence" value="ECO:0007669"/>
    <property type="project" value="UniProtKB-KW"/>
</dbReference>
<proteinExistence type="predicted"/>
<dbReference type="Pfam" id="PF07521">
    <property type="entry name" value="RMMBL"/>
    <property type="match status" value="1"/>
</dbReference>
<organism evidence="4 5">
    <name type="scientific">Candidatus Yanofskybacteria bacterium RIFCSPHIGHO2_02_FULL_41_11</name>
    <dbReference type="NCBI Taxonomy" id="1802675"/>
    <lineage>
        <taxon>Bacteria</taxon>
        <taxon>Candidatus Yanofskyibacteriota</taxon>
    </lineage>
</organism>
<dbReference type="InterPro" id="IPR036866">
    <property type="entry name" value="RibonucZ/Hydroxyglut_hydro"/>
</dbReference>
<gene>
    <name evidence="4" type="ORF">A3J46_03320</name>
</gene>
<dbReference type="SMART" id="SM00849">
    <property type="entry name" value="Lactamase_B"/>
    <property type="match status" value="1"/>
</dbReference>
<evidence type="ECO:0000256" key="1">
    <source>
        <dbReference type="ARBA" id="ARBA00022801"/>
    </source>
</evidence>
<dbReference type="InterPro" id="IPR001279">
    <property type="entry name" value="Metallo-B-lactamas"/>
</dbReference>
<evidence type="ECO:0000313" key="4">
    <source>
        <dbReference type="EMBL" id="OGN09138.1"/>
    </source>
</evidence>
<dbReference type="EMBL" id="MGJP01000043">
    <property type="protein sequence ID" value="OGN09138.1"/>
    <property type="molecule type" value="Genomic_DNA"/>
</dbReference>
<evidence type="ECO:0000259" key="2">
    <source>
        <dbReference type="SMART" id="SM00849"/>
    </source>
</evidence>
<feature type="domain" description="Metallo-beta-lactamase" evidence="2">
    <location>
        <begin position="39"/>
        <end position="270"/>
    </location>
</feature>
<keyword evidence="1" id="KW-0378">Hydrolase</keyword>
<evidence type="ECO:0008006" key="6">
    <source>
        <dbReference type="Google" id="ProtNLM"/>
    </source>
</evidence>
<dbReference type="Proteomes" id="UP000177167">
    <property type="component" value="Unassembled WGS sequence"/>
</dbReference>
<dbReference type="CDD" id="cd16295">
    <property type="entry name" value="TTHA0252-CPSF-like_MBL-fold"/>
    <property type="match status" value="1"/>
</dbReference>
<dbReference type="InterPro" id="IPR022712">
    <property type="entry name" value="Beta_Casp"/>
</dbReference>
<dbReference type="GO" id="GO:0004521">
    <property type="term" value="F:RNA endonuclease activity"/>
    <property type="evidence" value="ECO:0007669"/>
    <property type="project" value="TreeGrafter"/>
</dbReference>
<dbReference type="AlphaFoldDB" id="A0A1F8F960"/>
<name>A0A1F8F960_9BACT</name>
<evidence type="ECO:0000259" key="3">
    <source>
        <dbReference type="SMART" id="SM01027"/>
    </source>
</evidence>
<sequence>MHFDFCILNLRLTFYGGARSVTGANYLLEIGDPVKSFDKTQDHGVSTKILVDCGMFQGSKYSEDLNYEKFSYDPSGIDFVFITHSHTDHVGRLPKLYKEGFRGKVFATEPTIALIKKALPDNFNLIKNEAEKDGHEPLFTLEDLDGVINLTEGFGYEEAIRLDNGITAVFHDAGHILGSAIIEIQFPNQNQKSPKRPVALGALLAKIKNQNFGKIYFTGDLGNPPTPLLPPPFFPKDADYIVIESAYGSRVHEDRDERKNILQKVVMGTIQRGGVLMIPSFAMERTQELLYEFNSLLNDKKIPEIPIFLDSPLATNLTEIYKKHSDYFNKETTYIINSGDDIFNFPGLRFTRTIEESKQINAVSPPKIIIAGSGMSTGGRILHHERRYLQDPNSTILFIGYQVKGSLGRKILDEEKEVRIFGEKVPVNCEVEAIGGYSAHADQKMLVDWVRTVAGGGKLKKVFVVQGEEESSLALAREIEGVLKVDAVVPKQGEGFAL</sequence>
<feature type="domain" description="Beta-Casp" evidence="3">
    <location>
        <begin position="286"/>
        <end position="411"/>
    </location>
</feature>
<evidence type="ECO:0000313" key="5">
    <source>
        <dbReference type="Proteomes" id="UP000177167"/>
    </source>
</evidence>
<dbReference type="SUPFAM" id="SSF56281">
    <property type="entry name" value="Metallo-hydrolase/oxidoreductase"/>
    <property type="match status" value="1"/>
</dbReference>
<dbReference type="SMART" id="SM01027">
    <property type="entry name" value="Beta-Casp"/>
    <property type="match status" value="1"/>
</dbReference>
<dbReference type="InterPro" id="IPR050698">
    <property type="entry name" value="MBL"/>
</dbReference>
<reference evidence="4 5" key="1">
    <citation type="journal article" date="2016" name="Nat. Commun.">
        <title>Thousands of microbial genomes shed light on interconnected biogeochemical processes in an aquifer system.</title>
        <authorList>
            <person name="Anantharaman K."/>
            <person name="Brown C.T."/>
            <person name="Hug L.A."/>
            <person name="Sharon I."/>
            <person name="Castelle C.J."/>
            <person name="Probst A.J."/>
            <person name="Thomas B.C."/>
            <person name="Singh A."/>
            <person name="Wilkins M.J."/>
            <person name="Karaoz U."/>
            <person name="Brodie E.L."/>
            <person name="Williams K.H."/>
            <person name="Hubbard S.S."/>
            <person name="Banfield J.F."/>
        </authorList>
    </citation>
    <scope>NUCLEOTIDE SEQUENCE [LARGE SCALE GENOMIC DNA]</scope>
</reference>
<dbReference type="InterPro" id="IPR011108">
    <property type="entry name" value="RMMBL"/>
</dbReference>
<comment type="caution">
    <text evidence="4">The sequence shown here is derived from an EMBL/GenBank/DDBJ whole genome shotgun (WGS) entry which is preliminary data.</text>
</comment>
<dbReference type="Gene3D" id="3.60.15.10">
    <property type="entry name" value="Ribonuclease Z/Hydroxyacylglutathione hydrolase-like"/>
    <property type="match status" value="1"/>
</dbReference>
<dbReference type="PANTHER" id="PTHR11203">
    <property type="entry name" value="CLEAVAGE AND POLYADENYLATION SPECIFICITY FACTOR FAMILY MEMBER"/>
    <property type="match status" value="1"/>
</dbReference>
<accession>A0A1F8F960</accession>
<dbReference type="Gene3D" id="3.40.50.10890">
    <property type="match status" value="1"/>
</dbReference>
<protein>
    <recommendedName>
        <fullName evidence="6">MBL fold hydrolase</fullName>
    </recommendedName>
</protein>